<dbReference type="InterPro" id="IPR027024">
    <property type="entry name" value="UCP027386_ABC_sbc_TM0202"/>
</dbReference>
<dbReference type="PIRSF" id="PIRSF027386">
    <property type="entry name" value="UCP027386_ABC_sbc_TM0202"/>
    <property type="match status" value="1"/>
</dbReference>
<dbReference type="Proteomes" id="UP000011021">
    <property type="component" value="Unassembled WGS sequence"/>
</dbReference>
<name>E7RW63_9BURK</name>
<feature type="non-terminal residue" evidence="1">
    <location>
        <position position="1"/>
    </location>
</feature>
<dbReference type="STRING" id="887898.HMPREF0551_0726"/>
<comment type="caution">
    <text evidence="1">The sequence shown here is derived from an EMBL/GenBank/DDBJ whole genome shotgun (WGS) entry which is preliminary data.</text>
</comment>
<dbReference type="UniPathway" id="UPA00079"/>
<evidence type="ECO:0008006" key="3">
    <source>
        <dbReference type="Google" id="ProtNLM"/>
    </source>
</evidence>
<organism evidence="1 2">
    <name type="scientific">Lautropia mirabilis ATCC 51599</name>
    <dbReference type="NCBI Taxonomy" id="887898"/>
    <lineage>
        <taxon>Bacteria</taxon>
        <taxon>Pseudomonadati</taxon>
        <taxon>Pseudomonadota</taxon>
        <taxon>Betaproteobacteria</taxon>
        <taxon>Burkholderiales</taxon>
        <taxon>Burkholderiaceae</taxon>
        <taxon>Lautropia</taxon>
    </lineage>
</organism>
<reference evidence="1 2" key="1">
    <citation type="submission" date="2010-12" db="EMBL/GenBank/DDBJ databases">
        <authorList>
            <person name="Muzny D."/>
            <person name="Qin X."/>
            <person name="Deng J."/>
            <person name="Jiang H."/>
            <person name="Liu Y."/>
            <person name="Qu J."/>
            <person name="Song X.-Z."/>
            <person name="Zhang L."/>
            <person name="Thornton R."/>
            <person name="Coyle M."/>
            <person name="Francisco L."/>
            <person name="Jackson L."/>
            <person name="Javaid M."/>
            <person name="Korchina V."/>
            <person name="Kovar C."/>
            <person name="Mata R."/>
            <person name="Mathew T."/>
            <person name="Ngo R."/>
            <person name="Nguyen L."/>
            <person name="Nguyen N."/>
            <person name="Okwuonu G."/>
            <person name="Ongeri F."/>
            <person name="Pham C."/>
            <person name="Simmons D."/>
            <person name="Wilczek-Boney K."/>
            <person name="Hale W."/>
            <person name="Jakkamsetti A."/>
            <person name="Pham P."/>
            <person name="Ruth R."/>
            <person name="San Lucas F."/>
            <person name="Warren J."/>
            <person name="Zhang J."/>
            <person name="Zhao Z."/>
            <person name="Zhou C."/>
            <person name="Zhu D."/>
            <person name="Lee S."/>
            <person name="Bess C."/>
            <person name="Blankenburg K."/>
            <person name="Forbes L."/>
            <person name="Fu Q."/>
            <person name="Gubbala S."/>
            <person name="Hirani K."/>
            <person name="Jayaseelan J.C."/>
            <person name="Lara F."/>
            <person name="Munidasa M."/>
            <person name="Palculict T."/>
            <person name="Patil S."/>
            <person name="Pu L.-L."/>
            <person name="Saada N."/>
            <person name="Tang L."/>
            <person name="Weissenberger G."/>
            <person name="Zhu Y."/>
            <person name="Hemphill L."/>
            <person name="Shang Y."/>
            <person name="Youmans B."/>
            <person name="Ayvaz T."/>
            <person name="Ross M."/>
            <person name="Santibanez J."/>
            <person name="Aqrawi P."/>
            <person name="Gross S."/>
            <person name="Joshi V."/>
            <person name="Fowler G."/>
            <person name="Nazareth L."/>
            <person name="Reid J."/>
            <person name="Worley K."/>
            <person name="Petrosino J."/>
            <person name="Highlander S."/>
            <person name="Gibbs R."/>
        </authorList>
    </citation>
    <scope>NUCLEOTIDE SEQUENCE [LARGE SCALE GENOMIC DNA]</scope>
    <source>
        <strain evidence="1 2">ATCC 51599</strain>
    </source>
</reference>
<dbReference type="PANTHER" id="PTHR30024:SF46">
    <property type="entry name" value="ABC TRANSPORTER, SUBSTRATE-BINDING LIPOPROTEIN"/>
    <property type="match status" value="1"/>
</dbReference>
<evidence type="ECO:0000313" key="1">
    <source>
        <dbReference type="EMBL" id="EFV95238.1"/>
    </source>
</evidence>
<dbReference type="GO" id="GO:0016829">
    <property type="term" value="F:lyase activity"/>
    <property type="evidence" value="ECO:0007669"/>
    <property type="project" value="UniProtKB-KW"/>
</dbReference>
<keyword evidence="2" id="KW-1185">Reference proteome</keyword>
<dbReference type="eggNOG" id="COG0715">
    <property type="taxonomic scope" value="Bacteria"/>
</dbReference>
<dbReference type="Gene3D" id="3.40.190.10">
    <property type="entry name" value="Periplasmic binding protein-like II"/>
    <property type="match status" value="2"/>
</dbReference>
<dbReference type="HOGENOM" id="CLU_898744_0_0_4"/>
<dbReference type="SUPFAM" id="SSF53850">
    <property type="entry name" value="Periplasmic binding protein-like II"/>
    <property type="match status" value="1"/>
</dbReference>
<dbReference type="RefSeq" id="WP_005672869.1">
    <property type="nucleotide sequence ID" value="NZ_GL636062.1"/>
</dbReference>
<evidence type="ECO:0000313" key="2">
    <source>
        <dbReference type="Proteomes" id="UP000011021"/>
    </source>
</evidence>
<protein>
    <recommendedName>
        <fullName evidence="3">ABC transporter substrate-binding protein</fullName>
    </recommendedName>
</protein>
<dbReference type="EMBL" id="AEQP01000003">
    <property type="protein sequence ID" value="EFV95238.1"/>
    <property type="molecule type" value="Genomic_DNA"/>
</dbReference>
<dbReference type="PANTHER" id="PTHR30024">
    <property type="entry name" value="ALIPHATIC SULFONATES-BINDING PROTEIN-RELATED"/>
    <property type="match status" value="1"/>
</dbReference>
<gene>
    <name evidence="1" type="ORF">HMPREF0551_0726</name>
</gene>
<dbReference type="AlphaFoldDB" id="E7RW63"/>
<proteinExistence type="predicted"/>
<sequence length="352" mass="37716">WARAAADAAAQAGSAPAANAAGASAGSAAASGSAASPAAPAVVGTKKVPRLVLAGPFATVSNPLIRIVDAGLLADVAEKVEFVSWRTPDQLRAMALKGEADFLAMPSNLSANLYNRGLKLQQMNIGIWGILWMVARRDGLKTLADFKGQEVVMPFRGDMPDALFRLLCRKQGIDPDKDMTLRYVASPLDAMQLLITRRADNALLADPAVAVGLRKSQSFPISVVAPSLYRSVSLQEEWGRVFNRAPRMPQAGIVMLGSQLGNTALAKRFEEACEEAQQWCEANPDECGQIVARRIEMLTPEGVADAIRADKSDMVVASKARPELEFFYQQLLEMQPGLVGGKLPDDGFYFAG</sequence>
<accession>E7RW63</accession>
<dbReference type="GO" id="GO:0009234">
    <property type="term" value="P:menaquinone biosynthetic process"/>
    <property type="evidence" value="ECO:0007669"/>
    <property type="project" value="UniProtKB-UniPathway"/>
</dbReference>